<sequence length="270" mass="30468">MATRPGLMTSNLPQISEQDLKDTTSPARGKEMRTNLLSKLRPPPFVHTWDFYHDRQNRSDDPKNSGGNDDGNEDGSPDKPYAPRLAHMTSINDIRDFWSLYNNAPFIDKLPVSDSVHLFHKGVKPVWEDPRNNRGGSWAFRVEKKWVLKRGAPEGSTDPAYRELLSTVFFREVCLLAVGEHLQEAVKSKRITFLDDITGVSLSIRRAGHNLIQIWNRDCENTAGIQKILETVLAGIAPDLVPKSHLYYYKAHRDHVGFVPVISGGVEEGK</sequence>
<evidence type="ECO:0000256" key="3">
    <source>
        <dbReference type="ARBA" id="ARBA00022884"/>
    </source>
</evidence>
<evidence type="ECO:0000256" key="5">
    <source>
        <dbReference type="RuleBase" id="RU004374"/>
    </source>
</evidence>
<evidence type="ECO:0000256" key="4">
    <source>
        <dbReference type="ARBA" id="ARBA00022917"/>
    </source>
</evidence>
<evidence type="ECO:0000256" key="6">
    <source>
        <dbReference type="SAM" id="MobiDB-lite"/>
    </source>
</evidence>
<organism evidence="7 8">
    <name type="scientific">Aulographum hederae CBS 113979</name>
    <dbReference type="NCBI Taxonomy" id="1176131"/>
    <lineage>
        <taxon>Eukaryota</taxon>
        <taxon>Fungi</taxon>
        <taxon>Dikarya</taxon>
        <taxon>Ascomycota</taxon>
        <taxon>Pezizomycotina</taxon>
        <taxon>Dothideomycetes</taxon>
        <taxon>Pleosporomycetidae</taxon>
        <taxon>Aulographales</taxon>
        <taxon>Aulographaceae</taxon>
    </lineage>
</organism>
<dbReference type="PANTHER" id="PTHR11960:SF66">
    <property type="entry name" value="EUKARYOTIC TRANSLATION INITIATION FACTOR 4E TYPE 3"/>
    <property type="match status" value="1"/>
</dbReference>
<evidence type="ECO:0000313" key="7">
    <source>
        <dbReference type="EMBL" id="KAF1989942.1"/>
    </source>
</evidence>
<keyword evidence="2" id="KW-0810">Translation regulation</keyword>
<feature type="compositionally biased region" description="Basic and acidic residues" evidence="6">
    <location>
        <begin position="50"/>
        <end position="63"/>
    </location>
</feature>
<feature type="compositionally biased region" description="Basic and acidic residues" evidence="6">
    <location>
        <begin position="18"/>
        <end position="33"/>
    </location>
</feature>
<dbReference type="GO" id="GO:0003743">
    <property type="term" value="F:translation initiation factor activity"/>
    <property type="evidence" value="ECO:0007669"/>
    <property type="project" value="UniProtKB-KW"/>
</dbReference>
<dbReference type="GO" id="GO:0000340">
    <property type="term" value="F:RNA 7-methylguanosine cap binding"/>
    <property type="evidence" value="ECO:0007669"/>
    <property type="project" value="TreeGrafter"/>
</dbReference>
<protein>
    <submittedName>
        <fullName evidence="7">Translation initiation factor eIF4e</fullName>
    </submittedName>
</protein>
<dbReference type="Pfam" id="PF01652">
    <property type="entry name" value="IF4E"/>
    <property type="match status" value="1"/>
</dbReference>
<name>A0A6G1HA60_9PEZI</name>
<keyword evidence="3 5" id="KW-0694">RNA-binding</keyword>
<dbReference type="InterPro" id="IPR001040">
    <property type="entry name" value="TIF_eIF_4E"/>
</dbReference>
<dbReference type="OrthoDB" id="17977at2759"/>
<dbReference type="GO" id="GO:0006417">
    <property type="term" value="P:regulation of translation"/>
    <property type="evidence" value="ECO:0007669"/>
    <property type="project" value="UniProtKB-KW"/>
</dbReference>
<gene>
    <name evidence="7" type="ORF">K402DRAFT_390276</name>
</gene>
<dbReference type="Proteomes" id="UP000800041">
    <property type="component" value="Unassembled WGS sequence"/>
</dbReference>
<dbReference type="GO" id="GO:0016281">
    <property type="term" value="C:eukaryotic translation initiation factor 4F complex"/>
    <property type="evidence" value="ECO:0007669"/>
    <property type="project" value="TreeGrafter"/>
</dbReference>
<evidence type="ECO:0000256" key="1">
    <source>
        <dbReference type="ARBA" id="ARBA00022540"/>
    </source>
</evidence>
<evidence type="ECO:0000313" key="8">
    <source>
        <dbReference type="Proteomes" id="UP000800041"/>
    </source>
</evidence>
<comment type="similarity">
    <text evidence="5">Belongs to the eukaryotic initiation factor 4E family.</text>
</comment>
<dbReference type="Gene3D" id="3.30.760.10">
    <property type="entry name" value="RNA Cap, Translation Initiation Factor Eif4e"/>
    <property type="match status" value="1"/>
</dbReference>
<dbReference type="InterPro" id="IPR023398">
    <property type="entry name" value="TIF_eIF4e-like"/>
</dbReference>
<dbReference type="EMBL" id="ML977143">
    <property type="protein sequence ID" value="KAF1989942.1"/>
    <property type="molecule type" value="Genomic_DNA"/>
</dbReference>
<dbReference type="PANTHER" id="PTHR11960">
    <property type="entry name" value="EUKARYOTIC TRANSLATION INITIATION FACTOR 4E RELATED"/>
    <property type="match status" value="1"/>
</dbReference>
<feature type="region of interest" description="Disordered" evidence="6">
    <location>
        <begin position="1"/>
        <end position="84"/>
    </location>
</feature>
<dbReference type="SUPFAM" id="SSF55418">
    <property type="entry name" value="eIF4e-like"/>
    <property type="match status" value="1"/>
</dbReference>
<dbReference type="AlphaFoldDB" id="A0A6G1HA60"/>
<keyword evidence="8" id="KW-1185">Reference proteome</keyword>
<evidence type="ECO:0000256" key="2">
    <source>
        <dbReference type="ARBA" id="ARBA00022845"/>
    </source>
</evidence>
<reference evidence="7" key="1">
    <citation type="journal article" date="2020" name="Stud. Mycol.">
        <title>101 Dothideomycetes genomes: a test case for predicting lifestyles and emergence of pathogens.</title>
        <authorList>
            <person name="Haridas S."/>
            <person name="Albert R."/>
            <person name="Binder M."/>
            <person name="Bloem J."/>
            <person name="Labutti K."/>
            <person name="Salamov A."/>
            <person name="Andreopoulos B."/>
            <person name="Baker S."/>
            <person name="Barry K."/>
            <person name="Bills G."/>
            <person name="Bluhm B."/>
            <person name="Cannon C."/>
            <person name="Castanera R."/>
            <person name="Culley D."/>
            <person name="Daum C."/>
            <person name="Ezra D."/>
            <person name="Gonzalez J."/>
            <person name="Henrissat B."/>
            <person name="Kuo A."/>
            <person name="Liang C."/>
            <person name="Lipzen A."/>
            <person name="Lutzoni F."/>
            <person name="Magnuson J."/>
            <person name="Mondo S."/>
            <person name="Nolan M."/>
            <person name="Ohm R."/>
            <person name="Pangilinan J."/>
            <person name="Park H.-J."/>
            <person name="Ramirez L."/>
            <person name="Alfaro M."/>
            <person name="Sun H."/>
            <person name="Tritt A."/>
            <person name="Yoshinaga Y."/>
            <person name="Zwiers L.-H."/>
            <person name="Turgeon B."/>
            <person name="Goodwin S."/>
            <person name="Spatafora J."/>
            <person name="Crous P."/>
            <person name="Grigoriev I."/>
        </authorList>
    </citation>
    <scope>NUCLEOTIDE SEQUENCE</scope>
    <source>
        <strain evidence="7">CBS 113979</strain>
    </source>
</reference>
<proteinExistence type="inferred from homology"/>
<keyword evidence="1 5" id="KW-0396">Initiation factor</keyword>
<accession>A0A6G1HA60</accession>
<feature type="compositionally biased region" description="Polar residues" evidence="6">
    <location>
        <begin position="8"/>
        <end position="17"/>
    </location>
</feature>
<keyword evidence="4 5" id="KW-0648">Protein biosynthesis</keyword>